<evidence type="ECO:0000313" key="2">
    <source>
        <dbReference type="EMBL" id="KAF2567074.1"/>
    </source>
</evidence>
<accession>A0A8S9IBL0</accession>
<proteinExistence type="predicted"/>
<sequence length="287" mass="31599">MRLSSSLPQAIMIVRSEKGNKTTTLRSNLLHQLIENIPTGDPLRTLEPQHIDHIKLRQALGRREAPTVVPTRQGNARKVVMKDTHASLWNLLLTATSHPLREEAIIERGSPRELDQPPVPQEALNVAMEEVRDVLLKYTKCADPTEREARLERVRQAEEQGQMEENALIMVRASQNASAAGQNATPPNDTPERIPATQRLGPDPHHHTDNSGKLPPHPISTSRERLPATLRLGSQTLPIEHTSEVIGETQNAGNIGRLLMNLRLGPCLVTDTEGGAPSAPIAGKRKP</sequence>
<comment type="caution">
    <text evidence="2">The sequence shown here is derived from an EMBL/GenBank/DDBJ whole genome shotgun (WGS) entry which is preliminary data.</text>
</comment>
<protein>
    <submittedName>
        <fullName evidence="2">Uncharacterized protein</fullName>
    </submittedName>
</protein>
<gene>
    <name evidence="2" type="ORF">F2Q68_00027847</name>
</gene>
<reference evidence="2" key="1">
    <citation type="submission" date="2019-12" db="EMBL/GenBank/DDBJ databases">
        <title>Genome sequencing and annotation of Brassica cretica.</title>
        <authorList>
            <person name="Studholme D.J."/>
            <person name="Sarris P.F."/>
        </authorList>
    </citation>
    <scope>NUCLEOTIDE SEQUENCE</scope>
    <source>
        <strain evidence="2">PFS-001/15</strain>
        <tissue evidence="2">Leaf</tissue>
    </source>
</reference>
<dbReference type="AlphaFoldDB" id="A0A8S9IBL0"/>
<organism evidence="2 3">
    <name type="scientific">Brassica cretica</name>
    <name type="common">Mustard</name>
    <dbReference type="NCBI Taxonomy" id="69181"/>
    <lineage>
        <taxon>Eukaryota</taxon>
        <taxon>Viridiplantae</taxon>
        <taxon>Streptophyta</taxon>
        <taxon>Embryophyta</taxon>
        <taxon>Tracheophyta</taxon>
        <taxon>Spermatophyta</taxon>
        <taxon>Magnoliopsida</taxon>
        <taxon>eudicotyledons</taxon>
        <taxon>Gunneridae</taxon>
        <taxon>Pentapetalae</taxon>
        <taxon>rosids</taxon>
        <taxon>malvids</taxon>
        <taxon>Brassicales</taxon>
        <taxon>Brassicaceae</taxon>
        <taxon>Brassiceae</taxon>
        <taxon>Brassica</taxon>
    </lineage>
</organism>
<dbReference type="Proteomes" id="UP000712281">
    <property type="component" value="Unassembled WGS sequence"/>
</dbReference>
<evidence type="ECO:0000313" key="3">
    <source>
        <dbReference type="Proteomes" id="UP000712281"/>
    </source>
</evidence>
<feature type="compositionally biased region" description="Low complexity" evidence="1">
    <location>
        <begin position="175"/>
        <end position="184"/>
    </location>
</feature>
<name>A0A8S9IBL0_BRACR</name>
<dbReference type="EMBL" id="QGKW02001911">
    <property type="protein sequence ID" value="KAF2567074.1"/>
    <property type="molecule type" value="Genomic_DNA"/>
</dbReference>
<feature type="region of interest" description="Disordered" evidence="1">
    <location>
        <begin position="175"/>
        <end position="221"/>
    </location>
</feature>
<evidence type="ECO:0000256" key="1">
    <source>
        <dbReference type="SAM" id="MobiDB-lite"/>
    </source>
</evidence>